<reference evidence="1" key="2">
    <citation type="submission" date="2023-05" db="EMBL/GenBank/DDBJ databases">
        <authorList>
            <consortium name="Lawrence Berkeley National Laboratory"/>
            <person name="Steindorff A."/>
            <person name="Hensen N."/>
            <person name="Bonometti L."/>
            <person name="Westerberg I."/>
            <person name="Brannstrom I.O."/>
            <person name="Guillou S."/>
            <person name="Cros-Aarteil S."/>
            <person name="Calhoun S."/>
            <person name="Haridas S."/>
            <person name="Kuo A."/>
            <person name="Mondo S."/>
            <person name="Pangilinan J."/>
            <person name="Riley R."/>
            <person name="Labutti K."/>
            <person name="Andreopoulos B."/>
            <person name="Lipzen A."/>
            <person name="Chen C."/>
            <person name="Yanf M."/>
            <person name="Daum C."/>
            <person name="Ng V."/>
            <person name="Clum A."/>
            <person name="Ohm R."/>
            <person name="Martin F."/>
            <person name="Silar P."/>
            <person name="Natvig D."/>
            <person name="Lalanne C."/>
            <person name="Gautier V."/>
            <person name="Ament-Velasquez S.L."/>
            <person name="Kruys A."/>
            <person name="Hutchinson M.I."/>
            <person name="Powell A.J."/>
            <person name="Barry K."/>
            <person name="Miller A.N."/>
            <person name="Grigoriev I.V."/>
            <person name="Debuchy R."/>
            <person name="Gladieux P."/>
            <person name="Thoren M.H."/>
            <person name="Johannesson H."/>
        </authorList>
    </citation>
    <scope>NUCLEOTIDE SEQUENCE</scope>
    <source>
        <strain evidence="1">CBS 892.96</strain>
    </source>
</reference>
<sequence length="200" mass="22995">MASGTSFKDSLAMIGGWHQRIQLALKYGGQDIGHLFQKMKWALEDHEERFDKHFLPPDTDNEECRNAEEMLNDFLDTWNLDIEKMKTEEFLTSLMHIFNRDLEPKYQLKDFDSNYISPGGVWKTMEALVPIIEKGIPAQEEPPKDKPKFLEMPPVHVVTCTGCGGKKNFGTNRPALKKCRGIGQLRRQRLRQETLLGSSD</sequence>
<dbReference type="AlphaFoldDB" id="A0AAN6W413"/>
<evidence type="ECO:0000313" key="2">
    <source>
        <dbReference type="Proteomes" id="UP001302321"/>
    </source>
</evidence>
<dbReference type="Proteomes" id="UP001302321">
    <property type="component" value="Unassembled WGS sequence"/>
</dbReference>
<dbReference type="EMBL" id="MU866315">
    <property type="protein sequence ID" value="KAK4173862.1"/>
    <property type="molecule type" value="Genomic_DNA"/>
</dbReference>
<name>A0AAN6W413_9PEZI</name>
<organism evidence="1 2">
    <name type="scientific">Triangularia setosa</name>
    <dbReference type="NCBI Taxonomy" id="2587417"/>
    <lineage>
        <taxon>Eukaryota</taxon>
        <taxon>Fungi</taxon>
        <taxon>Dikarya</taxon>
        <taxon>Ascomycota</taxon>
        <taxon>Pezizomycotina</taxon>
        <taxon>Sordariomycetes</taxon>
        <taxon>Sordariomycetidae</taxon>
        <taxon>Sordariales</taxon>
        <taxon>Podosporaceae</taxon>
        <taxon>Triangularia</taxon>
    </lineage>
</organism>
<gene>
    <name evidence="1" type="ORF">QBC36DRAFT_292993</name>
</gene>
<accession>A0AAN6W413</accession>
<reference evidence="1" key="1">
    <citation type="journal article" date="2023" name="Mol. Phylogenet. Evol.">
        <title>Genome-scale phylogeny and comparative genomics of the fungal order Sordariales.</title>
        <authorList>
            <person name="Hensen N."/>
            <person name="Bonometti L."/>
            <person name="Westerberg I."/>
            <person name="Brannstrom I.O."/>
            <person name="Guillou S."/>
            <person name="Cros-Aarteil S."/>
            <person name="Calhoun S."/>
            <person name="Haridas S."/>
            <person name="Kuo A."/>
            <person name="Mondo S."/>
            <person name="Pangilinan J."/>
            <person name="Riley R."/>
            <person name="LaButti K."/>
            <person name="Andreopoulos B."/>
            <person name="Lipzen A."/>
            <person name="Chen C."/>
            <person name="Yan M."/>
            <person name="Daum C."/>
            <person name="Ng V."/>
            <person name="Clum A."/>
            <person name="Steindorff A."/>
            <person name="Ohm R.A."/>
            <person name="Martin F."/>
            <person name="Silar P."/>
            <person name="Natvig D.O."/>
            <person name="Lalanne C."/>
            <person name="Gautier V."/>
            <person name="Ament-Velasquez S.L."/>
            <person name="Kruys A."/>
            <person name="Hutchinson M.I."/>
            <person name="Powell A.J."/>
            <person name="Barry K."/>
            <person name="Miller A.N."/>
            <person name="Grigoriev I.V."/>
            <person name="Debuchy R."/>
            <person name="Gladieux P."/>
            <person name="Hiltunen Thoren M."/>
            <person name="Johannesson H."/>
        </authorList>
    </citation>
    <scope>NUCLEOTIDE SEQUENCE</scope>
    <source>
        <strain evidence="1">CBS 892.96</strain>
    </source>
</reference>
<proteinExistence type="predicted"/>
<protein>
    <submittedName>
        <fullName evidence="1">Uncharacterized protein</fullName>
    </submittedName>
</protein>
<comment type="caution">
    <text evidence="1">The sequence shown here is derived from an EMBL/GenBank/DDBJ whole genome shotgun (WGS) entry which is preliminary data.</text>
</comment>
<evidence type="ECO:0000313" key="1">
    <source>
        <dbReference type="EMBL" id="KAK4173862.1"/>
    </source>
</evidence>
<keyword evidence="2" id="KW-1185">Reference proteome</keyword>